<dbReference type="RefSeq" id="WP_157561780.1">
    <property type="nucleotide sequence ID" value="NZ_WQKZ01000001.1"/>
</dbReference>
<feature type="modified residue" description="4-aspartylphosphate" evidence="1">
    <location>
        <position position="61"/>
    </location>
</feature>
<dbReference type="PANTHER" id="PTHR44520:SF2">
    <property type="entry name" value="RESPONSE REGULATOR RCP1"/>
    <property type="match status" value="1"/>
</dbReference>
<reference evidence="3 4" key="1">
    <citation type="submission" date="2019-12" db="EMBL/GenBank/DDBJ databases">
        <title>Hymenobacter sp. HMF4947 Genome sequencing and assembly.</title>
        <authorList>
            <person name="Kang H."/>
            <person name="Cha I."/>
            <person name="Kim H."/>
            <person name="Joh K."/>
        </authorList>
    </citation>
    <scope>NUCLEOTIDE SEQUENCE [LARGE SCALE GENOMIC DNA]</scope>
    <source>
        <strain evidence="3 4">HMF4947</strain>
    </source>
</reference>
<organism evidence="3 4">
    <name type="scientific">Hymenobacter ginkgonis</name>
    <dbReference type="NCBI Taxonomy" id="2682976"/>
    <lineage>
        <taxon>Bacteria</taxon>
        <taxon>Pseudomonadati</taxon>
        <taxon>Bacteroidota</taxon>
        <taxon>Cytophagia</taxon>
        <taxon>Cytophagales</taxon>
        <taxon>Hymenobacteraceae</taxon>
        <taxon>Hymenobacter</taxon>
    </lineage>
</organism>
<keyword evidence="1" id="KW-0597">Phosphoprotein</keyword>
<evidence type="ECO:0000256" key="1">
    <source>
        <dbReference type="PROSITE-ProRule" id="PRU00169"/>
    </source>
</evidence>
<evidence type="ECO:0000313" key="4">
    <source>
        <dbReference type="Proteomes" id="UP000441336"/>
    </source>
</evidence>
<evidence type="ECO:0000313" key="3">
    <source>
        <dbReference type="EMBL" id="MVN75010.1"/>
    </source>
</evidence>
<dbReference type="InterPro" id="IPR011006">
    <property type="entry name" value="CheY-like_superfamily"/>
</dbReference>
<dbReference type="SUPFAM" id="SSF52172">
    <property type="entry name" value="CheY-like"/>
    <property type="match status" value="1"/>
</dbReference>
<dbReference type="PROSITE" id="PS50110">
    <property type="entry name" value="RESPONSE_REGULATORY"/>
    <property type="match status" value="1"/>
</dbReference>
<name>A0A7K1T9D4_9BACT</name>
<dbReference type="Gene3D" id="3.40.50.2300">
    <property type="match status" value="1"/>
</dbReference>
<protein>
    <submittedName>
        <fullName evidence="3">Response regulator</fullName>
    </submittedName>
</protein>
<dbReference type="PANTHER" id="PTHR44520">
    <property type="entry name" value="RESPONSE REGULATOR RCP1-RELATED"/>
    <property type="match status" value="1"/>
</dbReference>
<comment type="caution">
    <text evidence="3">The sequence shown here is derived from an EMBL/GenBank/DDBJ whole genome shotgun (WGS) entry which is preliminary data.</text>
</comment>
<dbReference type="Proteomes" id="UP000441336">
    <property type="component" value="Unassembled WGS sequence"/>
</dbReference>
<evidence type="ECO:0000259" key="2">
    <source>
        <dbReference type="PROSITE" id="PS50110"/>
    </source>
</evidence>
<keyword evidence="4" id="KW-1185">Reference proteome</keyword>
<dbReference type="InterPro" id="IPR001789">
    <property type="entry name" value="Sig_transdc_resp-reg_receiver"/>
</dbReference>
<proteinExistence type="predicted"/>
<sequence>MQKLPSVLLVDDDHITNFLHEQLLLSLGVTDHCLVAENGAQALALLAELGDEPAPALVLLDVHMPVMGGVDFLEAYAQPPSPPPIIVVLSTSVHPHDQSRLATLPVADWVTKPLTREKIDSLLQHHFHRQLPPHEPGSEQ</sequence>
<dbReference type="SMART" id="SM00448">
    <property type="entry name" value="REC"/>
    <property type="match status" value="1"/>
</dbReference>
<dbReference type="Pfam" id="PF00072">
    <property type="entry name" value="Response_reg"/>
    <property type="match status" value="1"/>
</dbReference>
<dbReference type="InterPro" id="IPR052893">
    <property type="entry name" value="TCS_response_regulator"/>
</dbReference>
<accession>A0A7K1T9D4</accession>
<dbReference type="AlphaFoldDB" id="A0A7K1T9D4"/>
<gene>
    <name evidence="3" type="ORF">GO988_01580</name>
</gene>
<feature type="domain" description="Response regulatory" evidence="2">
    <location>
        <begin position="6"/>
        <end position="127"/>
    </location>
</feature>
<dbReference type="GO" id="GO:0000160">
    <property type="term" value="P:phosphorelay signal transduction system"/>
    <property type="evidence" value="ECO:0007669"/>
    <property type="project" value="InterPro"/>
</dbReference>
<dbReference type="EMBL" id="WQKZ01000001">
    <property type="protein sequence ID" value="MVN75010.1"/>
    <property type="molecule type" value="Genomic_DNA"/>
</dbReference>